<protein>
    <recommendedName>
        <fullName evidence="6">Ribulose-5-phosphate reductase</fullName>
        <shortName evidence="6">Ribulose-5-P reductase</shortName>
        <ecNumber evidence="6">1.1.1.405</ecNumber>
    </recommendedName>
    <alternativeName>
        <fullName evidence="6">Ribitol-5-phosphate dehydrogenase</fullName>
    </alternativeName>
</protein>
<feature type="binding site" evidence="6">
    <location>
        <position position="72"/>
    </location>
    <ligand>
        <name>Zn(2+)</name>
        <dbReference type="ChEBI" id="CHEBI:29105"/>
        <note>catalytic</note>
    </ligand>
</feature>
<reference evidence="8 9" key="1">
    <citation type="submission" date="2010-07" db="EMBL/GenBank/DDBJ databases">
        <authorList>
            <person name="Muzny D."/>
            <person name="Qin X."/>
            <person name="Deng J."/>
            <person name="Jiang H."/>
            <person name="Liu Y."/>
            <person name="Qu J."/>
            <person name="Song X.-Z."/>
            <person name="Zhang L."/>
            <person name="Thornton R."/>
            <person name="Coyle M."/>
            <person name="Francisco L."/>
            <person name="Jackson L."/>
            <person name="Javaid M."/>
            <person name="Korchina V."/>
            <person name="Kovar C."/>
            <person name="Mata R."/>
            <person name="Mathew T."/>
            <person name="Ngo R."/>
            <person name="Nguyen L."/>
            <person name="Nguyen N."/>
            <person name="Okwuonu G."/>
            <person name="Ongeri F."/>
            <person name="Pham C."/>
            <person name="Simmons D."/>
            <person name="Wilczek-Boney K."/>
            <person name="Hale W."/>
            <person name="Jakkamsetti A."/>
            <person name="Pham P."/>
            <person name="Ruth R."/>
            <person name="San Lucas F."/>
            <person name="Warren J."/>
            <person name="Zhang J."/>
            <person name="Zhao Z."/>
            <person name="Zhou C."/>
            <person name="Zhu D."/>
            <person name="Lee S."/>
            <person name="Bess C."/>
            <person name="Blankenburg K."/>
            <person name="Forbes L."/>
            <person name="Fu Q."/>
            <person name="Gubbala S."/>
            <person name="Hirani K."/>
            <person name="Jayaseelan J.C."/>
            <person name="Lara F."/>
            <person name="Munidasa M."/>
            <person name="Palculict T."/>
            <person name="Patil S."/>
            <person name="Pu L.-L."/>
            <person name="Saada N."/>
            <person name="Tang L."/>
            <person name="Weissenberger G."/>
            <person name="Zhu Y."/>
            <person name="Hemphill L."/>
            <person name="Shang Y."/>
            <person name="Youmans B."/>
            <person name="Ayvaz T."/>
            <person name="Ross M."/>
            <person name="Santibanez J."/>
            <person name="Aqrawi P."/>
            <person name="Gross S."/>
            <person name="Joshi V."/>
            <person name="Fowler G."/>
            <person name="Nazareth L."/>
            <person name="Reid J."/>
            <person name="Worley K."/>
            <person name="Petrosino J."/>
            <person name="Highlander S."/>
            <person name="Gibbs R."/>
        </authorList>
    </citation>
    <scope>NUCLEOTIDE SEQUENCE [LARGE SCALE GENOMIC DNA]</scope>
    <source>
        <strain evidence="8 9">ATCC 6249</strain>
    </source>
</reference>
<feature type="binding site" evidence="6">
    <location>
        <position position="151"/>
    </location>
    <ligand>
        <name>Zn(2+)</name>
        <dbReference type="ChEBI" id="CHEBI:29105"/>
        <note>catalytic</note>
    </ligand>
</feature>
<dbReference type="Gene3D" id="3.40.50.720">
    <property type="entry name" value="NAD(P)-binding Rossmann-like Domain"/>
    <property type="match status" value="1"/>
</dbReference>
<keyword evidence="6" id="KW-0777">Teichoic acid biosynthesis</keyword>
<dbReference type="UniPathway" id="UPA00790"/>
<dbReference type="EMBL" id="AEEN01000012">
    <property type="protein sequence ID" value="EFM31622.1"/>
    <property type="molecule type" value="Genomic_DNA"/>
</dbReference>
<feature type="binding site" evidence="6">
    <location>
        <position position="71"/>
    </location>
    <ligand>
        <name>Zn(2+)</name>
        <dbReference type="ChEBI" id="CHEBI:29105"/>
        <note>catalytic</note>
    </ligand>
</feature>
<evidence type="ECO:0000313" key="8">
    <source>
        <dbReference type="EMBL" id="EFM31622.1"/>
    </source>
</evidence>
<dbReference type="PANTHER" id="PTHR43350:SF19">
    <property type="entry name" value="D-GULOSIDE 3-DEHYDROGENASE"/>
    <property type="match status" value="1"/>
</dbReference>
<comment type="caution">
    <text evidence="8">The sequence shown here is derived from an EMBL/GenBank/DDBJ whole genome shotgun (WGS) entry which is preliminary data.</text>
</comment>
<dbReference type="GO" id="GO:0050256">
    <property type="term" value="F:ribitol-5-phosphate 2-dehydrogenase [NAD(P)+] activity"/>
    <property type="evidence" value="ECO:0007669"/>
    <property type="project" value="UniProtKB-UniRule"/>
</dbReference>
<evidence type="ECO:0000256" key="4">
    <source>
        <dbReference type="ARBA" id="ARBA00022833"/>
    </source>
</evidence>
<dbReference type="InterPro" id="IPR013154">
    <property type="entry name" value="ADH-like_N"/>
</dbReference>
<evidence type="ECO:0000256" key="6">
    <source>
        <dbReference type="HAMAP-Rule" id="MF_02069"/>
    </source>
</evidence>
<dbReference type="AlphaFoldDB" id="E0PR62"/>
<dbReference type="Gene3D" id="3.90.180.10">
    <property type="entry name" value="Medium-chain alcohol dehydrogenases, catalytic domain"/>
    <property type="match status" value="1"/>
</dbReference>
<evidence type="ECO:0000256" key="5">
    <source>
        <dbReference type="ARBA" id="ARBA00023002"/>
    </source>
</evidence>
<keyword evidence="5 6" id="KW-0560">Oxidoreductase</keyword>
<accession>E0PR62</accession>
<comment type="cofactor">
    <cofactor evidence="1 6">
        <name>Zn(2+)</name>
        <dbReference type="ChEBI" id="CHEBI:29105"/>
    </cofactor>
</comment>
<keyword evidence="4 6" id="KW-0862">Zinc</keyword>
<dbReference type="EC" id="1.1.1.405" evidence="6"/>
<dbReference type="SUPFAM" id="SSF51735">
    <property type="entry name" value="NAD(P)-binding Rossmann-fold domains"/>
    <property type="match status" value="1"/>
</dbReference>
<sequence>MRKTKAMINQIYQLTKSKFINVKYQEEDIDQENHILIRPNYMAVCHADQRYYQGKRDPKILAKKLPMAMIHESCGTVISDPTGTYEVGQKVVMIPNQPPMQSDKEFYENYMTGTYFLSSGYDGFMREFVSLPKDRVVSYNDIEDTVAAITEFVSVGMHAMDRFLNLAHSKRERITVIGDGSLAFVVANIINYTLPEAEIIVIGRHWEKLELFSFAKECYITDNIPEDLTFDHGFECCGGDGTGPAINDLIRYIRPQGTILMMGVSEYKVNINTRDALEKGLLLVGSSRSGRVDFEKAIQMMEVKKFANRLKNILYVEEPVREIKDIHRVFATDLNTAFKTVFKWEV</sequence>
<dbReference type="PANTHER" id="PTHR43350">
    <property type="entry name" value="NAD-DEPENDENT ALCOHOL DEHYDROGENASE"/>
    <property type="match status" value="1"/>
</dbReference>
<dbReference type="HAMAP" id="MF_02069">
    <property type="entry name" value="TarJ"/>
    <property type="match status" value="1"/>
</dbReference>
<evidence type="ECO:0000256" key="1">
    <source>
        <dbReference type="ARBA" id="ARBA00001947"/>
    </source>
</evidence>
<dbReference type="eggNOG" id="COG1063">
    <property type="taxonomic scope" value="Bacteria"/>
</dbReference>
<feature type="binding site" evidence="6">
    <location>
        <position position="45"/>
    </location>
    <ligand>
        <name>Zn(2+)</name>
        <dbReference type="ChEBI" id="CHEBI:29105"/>
        <note>catalytic</note>
    </ligand>
</feature>
<dbReference type="HOGENOM" id="CLU_823603_0_0_9"/>
<evidence type="ECO:0000256" key="3">
    <source>
        <dbReference type="ARBA" id="ARBA00022723"/>
    </source>
</evidence>
<keyword evidence="6" id="KW-0521">NADP</keyword>
<dbReference type="GO" id="GO:1902012">
    <property type="term" value="P:poly(ribitol phosphate) teichoic acid biosynthetic process"/>
    <property type="evidence" value="ECO:0007669"/>
    <property type="project" value="UniProtKB-UniRule"/>
</dbReference>
<dbReference type="GO" id="GO:0008270">
    <property type="term" value="F:zinc ion binding"/>
    <property type="evidence" value="ECO:0007669"/>
    <property type="project" value="UniProtKB-UniRule"/>
</dbReference>
<comment type="catalytic activity">
    <reaction evidence="6">
        <text>D-ribitol 5-phosphate + NADP(+) = D-ribulose 5-phosphate + NADPH + H(+)</text>
        <dbReference type="Rhea" id="RHEA:19921"/>
        <dbReference type="ChEBI" id="CHEBI:15378"/>
        <dbReference type="ChEBI" id="CHEBI:57695"/>
        <dbReference type="ChEBI" id="CHEBI:57783"/>
        <dbReference type="ChEBI" id="CHEBI:58121"/>
        <dbReference type="ChEBI" id="CHEBI:58349"/>
        <dbReference type="EC" id="1.1.1.405"/>
    </reaction>
</comment>
<organism evidence="8 9">
    <name type="scientific">Streptococcus mitis ATCC 6249</name>
    <dbReference type="NCBI Taxonomy" id="864567"/>
    <lineage>
        <taxon>Bacteria</taxon>
        <taxon>Bacillati</taxon>
        <taxon>Bacillota</taxon>
        <taxon>Bacilli</taxon>
        <taxon>Lactobacillales</taxon>
        <taxon>Streptococcaceae</taxon>
        <taxon>Streptococcus</taxon>
        <taxon>Streptococcus mitis group</taxon>
    </lineage>
</organism>
<dbReference type="InterPro" id="IPR034710">
    <property type="entry name" value="TarJ"/>
</dbReference>
<keyword evidence="6" id="KW-0961">Cell wall biogenesis/degradation</keyword>
<comment type="pathway">
    <text evidence="6">Cell wall biogenesis; poly(ribitol phosphate) teichoic acid biosynthesis.</text>
</comment>
<keyword evidence="3 6" id="KW-0479">Metal-binding</keyword>
<dbReference type="SUPFAM" id="SSF50129">
    <property type="entry name" value="GroES-like"/>
    <property type="match status" value="1"/>
</dbReference>
<dbReference type="GO" id="GO:0071555">
    <property type="term" value="P:cell wall organization"/>
    <property type="evidence" value="ECO:0007669"/>
    <property type="project" value="UniProtKB-KW"/>
</dbReference>
<dbReference type="CDD" id="cd08237">
    <property type="entry name" value="ribitol-5-phosphate_DH"/>
    <property type="match status" value="1"/>
</dbReference>
<comment type="function">
    <text evidence="6">Catalyzes the NADPH dependent reduction of D-ribulose 5-phosphate to D-ribitol 5-phosphate.</text>
</comment>
<dbReference type="InterPro" id="IPR036291">
    <property type="entry name" value="NAD(P)-bd_dom_sf"/>
</dbReference>
<feature type="domain" description="Alcohol dehydrogenase-like N-terminal" evidence="7">
    <location>
        <begin position="32"/>
        <end position="139"/>
    </location>
</feature>
<comment type="similarity">
    <text evidence="2 6">Belongs to the zinc-containing alcohol dehydrogenase family.</text>
</comment>
<dbReference type="Pfam" id="PF08240">
    <property type="entry name" value="ADH_N"/>
    <property type="match status" value="1"/>
</dbReference>
<gene>
    <name evidence="6 8" type="primary">tarJ</name>
    <name evidence="8" type="ORF">HMPREF8571_0992</name>
</gene>
<evidence type="ECO:0000313" key="9">
    <source>
        <dbReference type="Proteomes" id="UP000003823"/>
    </source>
</evidence>
<name>E0PR62_STRMT</name>
<proteinExistence type="inferred from homology"/>
<evidence type="ECO:0000256" key="2">
    <source>
        <dbReference type="ARBA" id="ARBA00008072"/>
    </source>
</evidence>
<dbReference type="Proteomes" id="UP000003823">
    <property type="component" value="Unassembled WGS sequence"/>
</dbReference>
<dbReference type="InterPro" id="IPR011032">
    <property type="entry name" value="GroES-like_sf"/>
</dbReference>
<evidence type="ECO:0000259" key="7">
    <source>
        <dbReference type="Pfam" id="PF08240"/>
    </source>
</evidence>